<keyword evidence="1" id="KW-0812">Transmembrane</keyword>
<proteinExistence type="predicted"/>
<evidence type="ECO:0000313" key="3">
    <source>
        <dbReference type="Proteomes" id="UP000286746"/>
    </source>
</evidence>
<name>A0A401W2F3_STREY</name>
<dbReference type="EMBL" id="BHZD01000001">
    <property type="protein sequence ID" value="GCD43499.1"/>
    <property type="molecule type" value="Genomic_DNA"/>
</dbReference>
<evidence type="ECO:0000256" key="1">
    <source>
        <dbReference type="SAM" id="Phobius"/>
    </source>
</evidence>
<keyword evidence="1" id="KW-0472">Membrane</keyword>
<dbReference type="AlphaFoldDB" id="A0A401W2F3"/>
<comment type="caution">
    <text evidence="2">The sequence shown here is derived from an EMBL/GenBank/DDBJ whole genome shotgun (WGS) entry which is preliminary data.</text>
</comment>
<keyword evidence="1" id="KW-1133">Transmembrane helix</keyword>
<reference evidence="2 3" key="1">
    <citation type="submission" date="2018-11" db="EMBL/GenBank/DDBJ databases">
        <title>Whole genome sequence of Streptomyces paromomycinus NBRC 15454(T).</title>
        <authorList>
            <person name="Komaki H."/>
            <person name="Tamura T."/>
        </authorList>
    </citation>
    <scope>NUCLEOTIDE SEQUENCE [LARGE SCALE GENOMIC DNA]</scope>
    <source>
        <strain evidence="2 3">NBRC 15454</strain>
    </source>
</reference>
<dbReference type="RefSeq" id="WP_125054610.1">
    <property type="nucleotide sequence ID" value="NZ_BHZD01000001.1"/>
</dbReference>
<dbReference type="Proteomes" id="UP000286746">
    <property type="component" value="Unassembled WGS sequence"/>
</dbReference>
<keyword evidence="3" id="KW-1185">Reference proteome</keyword>
<sequence>MSRTVFNISRAQDARQFAAPPGYQAWGTLFSGKFDFTDRDVLAQVHRSEEESPRGPLFLLTSPSGASSGPPRTICTISLPAGGTGQRKDREYTVHGPAGDYAGRIVHGRSPSGIRQAWQMHTPTGTQAAAGYKGTLRGWFTYWAVLPLWPLFVVMGLLHDGGGPSTWMWDKPKRIVWRPRPRGLGGVLMRFPSDYSTFAWEGERLDASLTHAQAVLYFASVTKDS</sequence>
<organism evidence="2 3">
    <name type="scientific">Streptomyces paromomycinus</name>
    <name type="common">Streptomyces rimosus subsp. paromomycinus</name>
    <dbReference type="NCBI Taxonomy" id="92743"/>
    <lineage>
        <taxon>Bacteria</taxon>
        <taxon>Bacillati</taxon>
        <taxon>Actinomycetota</taxon>
        <taxon>Actinomycetes</taxon>
        <taxon>Kitasatosporales</taxon>
        <taxon>Streptomycetaceae</taxon>
        <taxon>Streptomyces</taxon>
    </lineage>
</organism>
<protein>
    <submittedName>
        <fullName evidence="2">Uncharacterized protein</fullName>
    </submittedName>
</protein>
<accession>A0A401W2F3</accession>
<evidence type="ECO:0000313" key="2">
    <source>
        <dbReference type="EMBL" id="GCD43499.1"/>
    </source>
</evidence>
<feature type="transmembrane region" description="Helical" evidence="1">
    <location>
        <begin position="140"/>
        <end position="159"/>
    </location>
</feature>
<gene>
    <name evidence="2" type="ORF">GKJPGBOP_03180</name>
</gene>